<dbReference type="EMBL" id="JANHOG010001027">
    <property type="protein sequence ID" value="KAJ3546343.1"/>
    <property type="molecule type" value="Genomic_DNA"/>
</dbReference>
<proteinExistence type="predicted"/>
<organism evidence="1 2">
    <name type="scientific">Phlebia brevispora</name>
    <dbReference type="NCBI Taxonomy" id="194682"/>
    <lineage>
        <taxon>Eukaryota</taxon>
        <taxon>Fungi</taxon>
        <taxon>Dikarya</taxon>
        <taxon>Basidiomycota</taxon>
        <taxon>Agaricomycotina</taxon>
        <taxon>Agaricomycetes</taxon>
        <taxon>Polyporales</taxon>
        <taxon>Meruliaceae</taxon>
        <taxon>Phlebia</taxon>
    </lineage>
</organism>
<accession>A0ACC1SUB1</accession>
<gene>
    <name evidence="1" type="ORF">NM688_g5529</name>
</gene>
<reference evidence="1" key="1">
    <citation type="submission" date="2022-07" db="EMBL/GenBank/DDBJ databases">
        <title>Genome Sequence of Phlebia brevispora.</title>
        <authorList>
            <person name="Buettner E."/>
        </authorList>
    </citation>
    <scope>NUCLEOTIDE SEQUENCE</scope>
    <source>
        <strain evidence="1">MPL23</strain>
    </source>
</reference>
<sequence>MLIQEDHERLVRELHRLRDVYGYEVNVVSMDKLSRAEQFQLAGRTTIMMGVHGNGLTSLLWMKPTPRSTVMEFFFPGGFAHDYEYTTRALGMVHYGFWGDHAFTRPDVPRVAYPDGFQGNSIPIDGTLVARICQERLTLSEEADD</sequence>
<dbReference type="Proteomes" id="UP001148662">
    <property type="component" value="Unassembled WGS sequence"/>
</dbReference>
<evidence type="ECO:0000313" key="2">
    <source>
        <dbReference type="Proteomes" id="UP001148662"/>
    </source>
</evidence>
<keyword evidence="2" id="KW-1185">Reference proteome</keyword>
<name>A0ACC1SUB1_9APHY</name>
<protein>
    <submittedName>
        <fullName evidence="1">Uncharacterized protein</fullName>
    </submittedName>
</protein>
<evidence type="ECO:0000313" key="1">
    <source>
        <dbReference type="EMBL" id="KAJ3546343.1"/>
    </source>
</evidence>
<comment type="caution">
    <text evidence="1">The sequence shown here is derived from an EMBL/GenBank/DDBJ whole genome shotgun (WGS) entry which is preliminary data.</text>
</comment>